<feature type="transmembrane region" description="Helical" evidence="1">
    <location>
        <begin position="148"/>
        <end position="169"/>
    </location>
</feature>
<keyword evidence="1" id="KW-0472">Membrane</keyword>
<dbReference type="GO" id="GO:0006629">
    <property type="term" value="P:lipid metabolic process"/>
    <property type="evidence" value="ECO:0007669"/>
    <property type="project" value="InterPro"/>
</dbReference>
<dbReference type="AlphaFoldDB" id="A0A832DL85"/>
<accession>A0A832DL85</accession>
<gene>
    <name evidence="3" type="ORF">ENS56_08715</name>
</gene>
<feature type="transmembrane region" description="Helical" evidence="1">
    <location>
        <begin position="31"/>
        <end position="49"/>
    </location>
</feature>
<evidence type="ECO:0000256" key="1">
    <source>
        <dbReference type="SAM" id="Phobius"/>
    </source>
</evidence>
<evidence type="ECO:0000313" key="3">
    <source>
        <dbReference type="EMBL" id="HGT48104.1"/>
    </source>
</evidence>
<feature type="domain" description="Fatty acid desaturase" evidence="2">
    <location>
        <begin position="31"/>
        <end position="129"/>
    </location>
</feature>
<proteinExistence type="predicted"/>
<protein>
    <submittedName>
        <fullName evidence="3">Fatty acid desaturase</fullName>
    </submittedName>
</protein>
<name>A0A832DL85_9BACT</name>
<keyword evidence="1" id="KW-0812">Transmembrane</keyword>
<organism evidence="3">
    <name type="scientific">Ignavibacterium album</name>
    <dbReference type="NCBI Taxonomy" id="591197"/>
    <lineage>
        <taxon>Bacteria</taxon>
        <taxon>Pseudomonadati</taxon>
        <taxon>Ignavibacteriota</taxon>
        <taxon>Ignavibacteria</taxon>
        <taxon>Ignavibacteriales</taxon>
        <taxon>Ignavibacteriaceae</taxon>
        <taxon>Ignavibacterium</taxon>
    </lineage>
</organism>
<evidence type="ECO:0000259" key="2">
    <source>
        <dbReference type="Pfam" id="PF00487"/>
    </source>
</evidence>
<dbReference type="EMBL" id="DSVI01000010">
    <property type="protein sequence ID" value="HGT48104.1"/>
    <property type="molecule type" value="Genomic_DNA"/>
</dbReference>
<dbReference type="InterPro" id="IPR005804">
    <property type="entry name" value="FA_desaturase_dom"/>
</dbReference>
<feature type="transmembrane region" description="Helical" evidence="1">
    <location>
        <begin position="6"/>
        <end position="24"/>
    </location>
</feature>
<dbReference type="Pfam" id="PF00487">
    <property type="entry name" value="FA_desaturase"/>
    <property type="match status" value="2"/>
</dbReference>
<comment type="caution">
    <text evidence="3">The sequence shown here is derived from an EMBL/GenBank/DDBJ whole genome shotgun (WGS) entry which is preliminary data.</text>
</comment>
<keyword evidence="1" id="KW-1133">Transmembrane helix</keyword>
<sequence>MGVLIAFTIISLWALHLYYILSFVKVDFTSPVFYLHILIQAYLYTGLFITGHDAMHRTVSKNRKLNDWIGRIAAFLFAGMSYDRLIKNHFLHHKHPGEEKDPDFNTSSQNFFVWWLSFLYRYTTIKQIIVMAVAFNLLKIWFDEISIWMFWVVPAFLGTFQLFYFGTYLPHRKPHTDEMLPHNARTLKKNHLIAMLTCYFFGYHHEHHESPQTPWWKLYQLK</sequence>
<reference evidence="3" key="1">
    <citation type="journal article" date="2020" name="mSystems">
        <title>Genome- and Community-Level Interaction Insights into Carbon Utilization and Element Cycling Functions of Hydrothermarchaeota in Hydrothermal Sediment.</title>
        <authorList>
            <person name="Zhou Z."/>
            <person name="Liu Y."/>
            <person name="Xu W."/>
            <person name="Pan J."/>
            <person name="Luo Z.H."/>
            <person name="Li M."/>
        </authorList>
    </citation>
    <scope>NUCLEOTIDE SEQUENCE [LARGE SCALE GENOMIC DNA]</scope>
    <source>
        <strain evidence="3">SpSt-500</strain>
    </source>
</reference>
<feature type="domain" description="Fatty acid desaturase" evidence="2">
    <location>
        <begin position="134"/>
        <end position="221"/>
    </location>
</feature>